<keyword evidence="7" id="KW-0961">Cell wall biogenesis/degradation</keyword>
<dbReference type="InterPro" id="IPR040720">
    <property type="entry name" value="GH81_C"/>
</dbReference>
<protein>
    <recommendedName>
        <fullName evidence="3">glucan endo-1,3-beta-D-glucosidase</fullName>
        <ecNumber evidence="3">3.2.1.39</ecNumber>
    </recommendedName>
</protein>
<evidence type="ECO:0000256" key="5">
    <source>
        <dbReference type="ARBA" id="ARBA00023277"/>
    </source>
</evidence>
<dbReference type="InterPro" id="IPR005200">
    <property type="entry name" value="Endo-beta-glucanase"/>
</dbReference>
<dbReference type="GO" id="GO:0000272">
    <property type="term" value="P:polysaccharide catabolic process"/>
    <property type="evidence" value="ECO:0007669"/>
    <property type="project" value="UniProtKB-KW"/>
</dbReference>
<dbReference type="GO" id="GO:0042973">
    <property type="term" value="F:glucan endo-1,3-beta-D-glucosidase activity"/>
    <property type="evidence" value="ECO:0007669"/>
    <property type="project" value="UniProtKB-EC"/>
</dbReference>
<dbReference type="Pfam" id="PF17652">
    <property type="entry name" value="Glyco_hydro81C"/>
    <property type="match status" value="1"/>
</dbReference>
<feature type="non-terminal residue" evidence="10">
    <location>
        <position position="1"/>
    </location>
</feature>
<gene>
    <name evidence="10" type="ORF">WICMUC_005852</name>
</gene>
<dbReference type="EMBL" id="JAEUBF010001499">
    <property type="protein sequence ID" value="KAH3664192.1"/>
    <property type="molecule type" value="Genomic_DNA"/>
</dbReference>
<dbReference type="Gene3D" id="1.20.5.420">
    <property type="entry name" value="Immunoglobulin FC, subunit C"/>
    <property type="match status" value="1"/>
</dbReference>
<dbReference type="AlphaFoldDB" id="A0A9P8P2U6"/>
<keyword evidence="8" id="KW-0624">Polysaccharide degradation</keyword>
<dbReference type="OrthoDB" id="4473401at2759"/>
<comment type="catalytic activity">
    <reaction evidence="1">
        <text>Hydrolysis of (1-&gt;3)-beta-D-glucosidic linkages in (1-&gt;3)-beta-D-glucans.</text>
        <dbReference type="EC" id="3.2.1.39"/>
    </reaction>
</comment>
<comment type="caution">
    <text evidence="10">The sequence shown here is derived from an EMBL/GenBank/DDBJ whole genome shotgun (WGS) entry which is preliminary data.</text>
</comment>
<dbReference type="GO" id="GO:0052861">
    <property type="term" value="F:endo-1,3(4)-beta-glucanase activity"/>
    <property type="evidence" value="ECO:0007669"/>
    <property type="project" value="InterPro"/>
</dbReference>
<dbReference type="FunFam" id="1.20.5.420:FF:000008">
    <property type="entry name" value="Endo-1,3-beta-glucanase Engl1"/>
    <property type="match status" value="1"/>
</dbReference>
<keyword evidence="4" id="KW-0378">Hydrolase</keyword>
<evidence type="ECO:0000256" key="7">
    <source>
        <dbReference type="ARBA" id="ARBA00023316"/>
    </source>
</evidence>
<evidence type="ECO:0000256" key="8">
    <source>
        <dbReference type="ARBA" id="ARBA00023326"/>
    </source>
</evidence>
<dbReference type="GO" id="GO:0071555">
    <property type="term" value="P:cell wall organization"/>
    <property type="evidence" value="ECO:0007669"/>
    <property type="project" value="UniProtKB-KW"/>
</dbReference>
<comment type="similarity">
    <text evidence="2">Belongs to the glycosyl hydrolase 81 family.</text>
</comment>
<keyword evidence="6" id="KW-0326">Glycosidase</keyword>
<evidence type="ECO:0000256" key="1">
    <source>
        <dbReference type="ARBA" id="ARBA00000382"/>
    </source>
</evidence>
<feature type="domain" description="Glycosyl hydrolase family 81 C-terminal" evidence="9">
    <location>
        <begin position="3"/>
        <end position="55"/>
    </location>
</feature>
<accession>A0A9P8P2U6</accession>
<reference evidence="10" key="2">
    <citation type="submission" date="2021-01" db="EMBL/GenBank/DDBJ databases">
        <authorList>
            <person name="Schikora-Tamarit M.A."/>
        </authorList>
    </citation>
    <scope>NUCLEOTIDE SEQUENCE</scope>
    <source>
        <strain evidence="10">CBS6341</strain>
    </source>
</reference>
<proteinExistence type="inferred from homology"/>
<name>A0A9P8P2U6_9ASCO</name>
<evidence type="ECO:0000256" key="6">
    <source>
        <dbReference type="ARBA" id="ARBA00023295"/>
    </source>
</evidence>
<keyword evidence="5" id="KW-0119">Carbohydrate metabolism</keyword>
<keyword evidence="11" id="KW-1185">Reference proteome</keyword>
<evidence type="ECO:0000313" key="11">
    <source>
        <dbReference type="Proteomes" id="UP000769528"/>
    </source>
</evidence>
<organism evidence="10 11">
    <name type="scientific">Wickerhamomyces mucosus</name>
    <dbReference type="NCBI Taxonomy" id="1378264"/>
    <lineage>
        <taxon>Eukaryota</taxon>
        <taxon>Fungi</taxon>
        <taxon>Dikarya</taxon>
        <taxon>Ascomycota</taxon>
        <taxon>Saccharomycotina</taxon>
        <taxon>Saccharomycetes</taxon>
        <taxon>Phaffomycetales</taxon>
        <taxon>Wickerhamomycetaceae</taxon>
        <taxon>Wickerhamomyces</taxon>
    </lineage>
</organism>
<dbReference type="PROSITE" id="PS52008">
    <property type="entry name" value="GH81"/>
    <property type="match status" value="1"/>
</dbReference>
<dbReference type="Proteomes" id="UP000769528">
    <property type="component" value="Unassembled WGS sequence"/>
</dbReference>
<evidence type="ECO:0000256" key="3">
    <source>
        <dbReference type="ARBA" id="ARBA00012780"/>
    </source>
</evidence>
<evidence type="ECO:0000259" key="9">
    <source>
        <dbReference type="Pfam" id="PF17652"/>
    </source>
</evidence>
<evidence type="ECO:0000256" key="4">
    <source>
        <dbReference type="ARBA" id="ARBA00022801"/>
    </source>
</evidence>
<sequence length="63" mass="6876">ENVLSSKIGNVTDGWKGILMLNVALYDPATSYNFFSGSDFSTNYLDNGMSKTWSLAYTAAVNN</sequence>
<dbReference type="EC" id="3.2.1.39" evidence="3"/>
<evidence type="ECO:0000256" key="2">
    <source>
        <dbReference type="ARBA" id="ARBA00010730"/>
    </source>
</evidence>
<reference evidence="10" key="1">
    <citation type="journal article" date="2021" name="Open Biol.">
        <title>Shared evolutionary footprints suggest mitochondrial oxidative damage underlies multiple complex I losses in fungi.</title>
        <authorList>
            <person name="Schikora-Tamarit M.A."/>
            <person name="Marcet-Houben M."/>
            <person name="Nosek J."/>
            <person name="Gabaldon T."/>
        </authorList>
    </citation>
    <scope>NUCLEOTIDE SEQUENCE</scope>
    <source>
        <strain evidence="10">CBS6341</strain>
    </source>
</reference>
<evidence type="ECO:0000313" key="10">
    <source>
        <dbReference type="EMBL" id="KAH3664192.1"/>
    </source>
</evidence>